<evidence type="ECO:0000313" key="3">
    <source>
        <dbReference type="Proteomes" id="UP000644660"/>
    </source>
</evidence>
<dbReference type="PANTHER" id="PTHR28008">
    <property type="entry name" value="DOMAIN PROTEIN, PUTATIVE (AFU_ORTHOLOGUE AFUA_3G10980)-RELATED"/>
    <property type="match status" value="1"/>
</dbReference>
<sequence>MAHFVVFTLESWLFVKMFAHRKVRLPIGYNNLQLWGYYYNPLAQPMDIELGNNVGSIGETSDIIQVDKYILGVVVCTLLVAIGSEFMQSILTRGARTFDLLDILCNASGSGLGIYIAYITET</sequence>
<dbReference type="Pfam" id="PF04892">
    <property type="entry name" value="VanZ"/>
    <property type="match status" value="1"/>
</dbReference>
<dbReference type="GeneID" id="64858015"/>
<reference evidence="2 3" key="1">
    <citation type="submission" date="2020-05" db="EMBL/GenBank/DDBJ databases">
        <authorList>
            <person name="Casaregola S."/>
            <person name="Devillers H."/>
            <person name="Grondin C."/>
        </authorList>
    </citation>
    <scope>NUCLEOTIDE SEQUENCE [LARGE SCALE GENOMIC DNA]</scope>
    <source>
        <strain evidence="2 3">CLIB 1767</strain>
    </source>
</reference>
<organism evidence="2 3">
    <name type="scientific">Maudiozyma barnettii</name>
    <dbReference type="NCBI Taxonomy" id="61262"/>
    <lineage>
        <taxon>Eukaryota</taxon>
        <taxon>Fungi</taxon>
        <taxon>Dikarya</taxon>
        <taxon>Ascomycota</taxon>
        <taxon>Saccharomycotina</taxon>
        <taxon>Saccharomycetes</taxon>
        <taxon>Saccharomycetales</taxon>
        <taxon>Saccharomycetaceae</taxon>
        <taxon>Maudiozyma</taxon>
    </lineage>
</organism>
<proteinExistence type="predicted"/>
<name>A0A8H2ZII4_9SACH</name>
<accession>A0A8H2ZII4</accession>
<feature type="domain" description="VanZ-like" evidence="1">
    <location>
        <begin position="56"/>
        <end position="119"/>
    </location>
</feature>
<dbReference type="RefSeq" id="XP_041406832.1">
    <property type="nucleotide sequence ID" value="XM_041550898.1"/>
</dbReference>
<keyword evidence="3" id="KW-1185">Reference proteome</keyword>
<comment type="caution">
    <text evidence="2">The sequence shown here is derived from an EMBL/GenBank/DDBJ whole genome shotgun (WGS) entry which is preliminary data.</text>
</comment>
<dbReference type="Proteomes" id="UP000644660">
    <property type="component" value="Unassembled WGS sequence"/>
</dbReference>
<evidence type="ECO:0000313" key="2">
    <source>
        <dbReference type="EMBL" id="CAB4254988.1"/>
    </source>
</evidence>
<dbReference type="InterPro" id="IPR006976">
    <property type="entry name" value="VanZ-like"/>
</dbReference>
<dbReference type="AlphaFoldDB" id="A0A8H2ZII4"/>
<evidence type="ECO:0000259" key="1">
    <source>
        <dbReference type="Pfam" id="PF04892"/>
    </source>
</evidence>
<dbReference type="OrthoDB" id="63581at2759"/>
<protein>
    <recommendedName>
        <fullName evidence="1">VanZ-like domain-containing protein</fullName>
    </recommendedName>
</protein>
<dbReference type="PANTHER" id="PTHR28008:SF1">
    <property type="entry name" value="DOMAIN PROTEIN, PUTATIVE (AFU_ORTHOLOGUE AFUA_3G10980)-RELATED"/>
    <property type="match status" value="1"/>
</dbReference>
<gene>
    <name evidence="2" type="ORF">KABA2_05S05830</name>
</gene>
<dbReference type="EMBL" id="CAEFZW010000005">
    <property type="protein sequence ID" value="CAB4254988.1"/>
    <property type="molecule type" value="Genomic_DNA"/>
</dbReference>